<comment type="similarity">
    <text evidence="2 6">Belongs to the class-I pyridoxal-phosphate-dependent aminotransferase family.</text>
</comment>
<dbReference type="Gene3D" id="3.40.640.10">
    <property type="entry name" value="Type I PLP-dependent aspartate aminotransferase-like (Major domain)"/>
    <property type="match status" value="1"/>
</dbReference>
<dbReference type="PROSITE" id="PS00105">
    <property type="entry name" value="AA_TRANSFER_CLASS_1"/>
    <property type="match status" value="1"/>
</dbReference>
<dbReference type="CDD" id="cd00609">
    <property type="entry name" value="AAT_like"/>
    <property type="match status" value="1"/>
</dbReference>
<dbReference type="SUPFAM" id="SSF53383">
    <property type="entry name" value="PLP-dependent transferases"/>
    <property type="match status" value="1"/>
</dbReference>
<protein>
    <recommendedName>
        <fullName evidence="6">Aminotransferase</fullName>
        <ecNumber evidence="6">2.6.1.-</ecNumber>
    </recommendedName>
</protein>
<gene>
    <name evidence="8" type="primary">aspB</name>
    <name evidence="8" type="ORF">NO1_0511</name>
</gene>
<dbReference type="Proteomes" id="UP000269352">
    <property type="component" value="Unassembled WGS sequence"/>
</dbReference>
<keyword evidence="9" id="KW-1185">Reference proteome</keyword>
<evidence type="ECO:0000259" key="7">
    <source>
        <dbReference type="Pfam" id="PF00155"/>
    </source>
</evidence>
<dbReference type="FunFam" id="3.40.640.10:FF:000033">
    <property type="entry name" value="Aspartate aminotransferase"/>
    <property type="match status" value="1"/>
</dbReference>
<keyword evidence="5" id="KW-0663">Pyridoxal phosphate</keyword>
<organism evidence="8 9">
    <name type="scientific">Termititenax aidoneus</name>
    <dbReference type="NCBI Taxonomy" id="2218524"/>
    <lineage>
        <taxon>Bacteria</taxon>
        <taxon>Bacillati</taxon>
        <taxon>Candidatus Margulisiibacteriota</taxon>
        <taxon>Candidatus Termititenacia</taxon>
        <taxon>Candidatus Termititenacales</taxon>
        <taxon>Candidatus Termititenacaceae</taxon>
        <taxon>Candidatus Termititenax</taxon>
    </lineage>
</organism>
<comment type="caution">
    <text evidence="8">The sequence shown here is derived from an EMBL/GenBank/DDBJ whole genome shotgun (WGS) entry which is preliminary data.</text>
</comment>
<dbReference type="InterPro" id="IPR004839">
    <property type="entry name" value="Aminotransferase_I/II_large"/>
</dbReference>
<evidence type="ECO:0000256" key="6">
    <source>
        <dbReference type="RuleBase" id="RU000481"/>
    </source>
</evidence>
<accession>A0A388TA25</accession>
<dbReference type="PANTHER" id="PTHR46383">
    <property type="entry name" value="ASPARTATE AMINOTRANSFERASE"/>
    <property type="match status" value="1"/>
</dbReference>
<evidence type="ECO:0000313" key="9">
    <source>
        <dbReference type="Proteomes" id="UP000269352"/>
    </source>
</evidence>
<dbReference type="Gene3D" id="3.90.1150.10">
    <property type="entry name" value="Aspartate Aminotransferase, domain 1"/>
    <property type="match status" value="1"/>
</dbReference>
<dbReference type="GO" id="GO:0006520">
    <property type="term" value="P:amino acid metabolic process"/>
    <property type="evidence" value="ECO:0007669"/>
    <property type="project" value="InterPro"/>
</dbReference>
<dbReference type="AlphaFoldDB" id="A0A388TA25"/>
<dbReference type="InterPro" id="IPR050596">
    <property type="entry name" value="AspAT/PAT-like"/>
</dbReference>
<feature type="domain" description="Aminotransferase class I/classII large" evidence="7">
    <location>
        <begin position="33"/>
        <end position="390"/>
    </location>
</feature>
<dbReference type="GO" id="GO:0008483">
    <property type="term" value="F:transaminase activity"/>
    <property type="evidence" value="ECO:0007669"/>
    <property type="project" value="UniProtKB-KW"/>
</dbReference>
<dbReference type="EMBL" id="BGZN01000005">
    <property type="protein sequence ID" value="GBR73059.1"/>
    <property type="molecule type" value="Genomic_DNA"/>
</dbReference>
<evidence type="ECO:0000256" key="2">
    <source>
        <dbReference type="ARBA" id="ARBA00007441"/>
    </source>
</evidence>
<dbReference type="InterPro" id="IPR015422">
    <property type="entry name" value="PyrdxlP-dep_Trfase_small"/>
</dbReference>
<evidence type="ECO:0000256" key="1">
    <source>
        <dbReference type="ARBA" id="ARBA00001933"/>
    </source>
</evidence>
<dbReference type="GO" id="GO:0030170">
    <property type="term" value="F:pyridoxal phosphate binding"/>
    <property type="evidence" value="ECO:0007669"/>
    <property type="project" value="InterPro"/>
</dbReference>
<reference evidence="8 9" key="1">
    <citation type="journal article" date="2019" name="ISME J.">
        <title>Genome analyses of uncultured TG2/ZB3 bacteria in 'Margulisbacteria' specifically attached to ectosymbiotic spirochetes of protists in the termite gut.</title>
        <authorList>
            <person name="Utami Y.D."/>
            <person name="Kuwahara H."/>
            <person name="Igai K."/>
            <person name="Murakami T."/>
            <person name="Sugaya K."/>
            <person name="Morikawa T."/>
            <person name="Nagura Y."/>
            <person name="Yuki M."/>
            <person name="Deevong P."/>
            <person name="Inoue T."/>
            <person name="Kihara K."/>
            <person name="Lo N."/>
            <person name="Yamada A."/>
            <person name="Ohkuma M."/>
            <person name="Hongoh Y."/>
        </authorList>
    </citation>
    <scope>NUCLEOTIDE SEQUENCE [LARGE SCALE GENOMIC DNA]</scope>
    <source>
        <strain evidence="8">NkOx7-01</strain>
    </source>
</reference>
<dbReference type="InterPro" id="IPR015421">
    <property type="entry name" value="PyrdxlP-dep_Trfase_major"/>
</dbReference>
<dbReference type="InterPro" id="IPR004838">
    <property type="entry name" value="NHTrfase_class1_PyrdxlP-BS"/>
</dbReference>
<dbReference type="EC" id="2.6.1.-" evidence="6"/>
<keyword evidence="3 6" id="KW-0032">Aminotransferase</keyword>
<evidence type="ECO:0000256" key="5">
    <source>
        <dbReference type="ARBA" id="ARBA00022898"/>
    </source>
</evidence>
<sequence>MSLVLAETIAGVKPSKTLAVSAKAAELRAQGFDVINFGAGEPDFDTPENIKDAAVKAIRDGQTKYTAASGTIQLKSAVQNKLQRENGLHYELNQLIINAGAKHTLFTLFQTILNAGDEVLIPAPYWVSYPDMVALLRGRPVIVPTTAENNFEITVADLQKYITPKTKALVLNSPSNPTGSVYSREKLQAIADFLAYKDLYIISDEIYEHFLYDGARFCSIAQLSEKIRAKTIIVNGVSKAYSMTGWRIGYAAGPEAVIQAMTMIQSQSLSNPTSIAQAAAVEALNGAQTSVAKMLAAFQERRDLICQAFQEIDGVACRCPQGAFYVFPEVSALYEKSFQGQKIRNSEDLAAALLENAHIAVVPGGSFGAENYIRLSYACAPENIQRGLARFKEFVQNLR</sequence>
<keyword evidence="4 6" id="KW-0808">Transferase</keyword>
<comment type="cofactor">
    <cofactor evidence="1 6">
        <name>pyridoxal 5'-phosphate</name>
        <dbReference type="ChEBI" id="CHEBI:597326"/>
    </cofactor>
</comment>
<dbReference type="InterPro" id="IPR015424">
    <property type="entry name" value="PyrdxlP-dep_Trfase"/>
</dbReference>
<proteinExistence type="inferred from homology"/>
<evidence type="ECO:0000256" key="3">
    <source>
        <dbReference type="ARBA" id="ARBA00022576"/>
    </source>
</evidence>
<name>A0A388TA25_TERA1</name>
<dbReference type="PRINTS" id="PR00753">
    <property type="entry name" value="ACCSYNTHASE"/>
</dbReference>
<dbReference type="PANTHER" id="PTHR46383:SF1">
    <property type="entry name" value="ASPARTATE AMINOTRANSFERASE"/>
    <property type="match status" value="1"/>
</dbReference>
<dbReference type="Pfam" id="PF00155">
    <property type="entry name" value="Aminotran_1_2"/>
    <property type="match status" value="1"/>
</dbReference>
<evidence type="ECO:0000313" key="8">
    <source>
        <dbReference type="EMBL" id="GBR73059.1"/>
    </source>
</evidence>
<evidence type="ECO:0000256" key="4">
    <source>
        <dbReference type="ARBA" id="ARBA00022679"/>
    </source>
</evidence>